<feature type="region of interest" description="Disordered" evidence="1">
    <location>
        <begin position="94"/>
        <end position="117"/>
    </location>
</feature>
<feature type="non-terminal residue" evidence="2">
    <location>
        <position position="1489"/>
    </location>
</feature>
<evidence type="ECO:0000313" key="2">
    <source>
        <dbReference type="EMBL" id="PIN97836.1"/>
    </source>
</evidence>
<gene>
    <name evidence="2" type="ORF">AB205_0185790</name>
</gene>
<evidence type="ECO:0000256" key="1">
    <source>
        <dbReference type="SAM" id="MobiDB-lite"/>
    </source>
</evidence>
<feature type="region of interest" description="Disordered" evidence="1">
    <location>
        <begin position="1105"/>
        <end position="1143"/>
    </location>
</feature>
<proteinExistence type="predicted"/>
<organism evidence="2">
    <name type="scientific">Aquarana catesbeiana</name>
    <name type="common">American bullfrog</name>
    <name type="synonym">Rana catesbeiana</name>
    <dbReference type="NCBI Taxonomy" id="8400"/>
    <lineage>
        <taxon>Eukaryota</taxon>
        <taxon>Metazoa</taxon>
        <taxon>Chordata</taxon>
        <taxon>Craniata</taxon>
        <taxon>Vertebrata</taxon>
        <taxon>Euteleostomi</taxon>
        <taxon>Amphibia</taxon>
        <taxon>Batrachia</taxon>
        <taxon>Anura</taxon>
        <taxon>Neobatrachia</taxon>
        <taxon>Ranoidea</taxon>
        <taxon>Ranidae</taxon>
        <taxon>Aquarana</taxon>
    </lineage>
</organism>
<name>A0A2G9P3C6_AQUCT</name>
<dbReference type="EMBL" id="KV923135">
    <property type="protein sequence ID" value="PIN97836.1"/>
    <property type="molecule type" value="Genomic_DNA"/>
</dbReference>
<sequence length="1489" mass="163856">MRDMLYSTIARFSFQEFHPSLETLPVLYPQWDTNGQQAAPQQRVESNFPSLFSDDLTEPAHPRSGDVSLQRGVWEEGQLLPALPQTELYIERQEYKESGSSSQPGTIREETSKEDRFGEPEDIGLIGILREWGQQVKPEKIVREKEDRKDTVWMPYTEPSPEETVSLIGDSHGVQAQEKKAECADLPDIEHITASIADTLITPFNANNTLDYGSWNLGEPNIQLVTGTPQQIPAPSQIFSGNEEPVQPDIIQKNLNILFKQEKGEAKDNVTAQTEQKQLCSFYDAKDLNTDSANIQTGSQDNLIPPLTTFGNSDSNKEKLVTTCKPEPDSLVYSGVIPIVQVFDRSPIVLEQSSADSNPVTSLLNQQYQTAGAEGLLAQMGKITSDHSFPGIQSEDFDSDTKKCPNDLYNKADQTEKNLTENIQSEIKNDPEEIPRIDSVDFSSKNVKDGGANIELKVDELKVIVENTNPSDLLSPTSGQFPTGHEGSKSLHAVNGNTATLCNTNNDPGLQISIVLPNDLVSDKHSIILNDHSGFKKSQPCQETAVEIFSAPAEKVVPLENVDILQKPLTDDQDKVMNQAYDTSQMTKDNKPQSCINNLLLEDVPTFSLNTLELHLAEPCPDLQDDITKKSQYGHYKALKDQSSSENRVTPIQNEKLVDQNEVEFQLSSLSSTAKEHVPGEDGFIWNVENYMQSNANEMLENDSVSSATYLRKAAETDIETTNLSVSVCPDDMGYSPSTQASQDVPAQPFNTLEIFSKEEVCLLPPNLYPPFFKTGFAMDYMYMVSPEGEQTNSLNESSKILSIETMTEVSQDQSGLDMSVNPAHQRQSYNIDCELLQSLFLTDLDKHNVKSDYTLRESSKVQLLENASAFTEEDIKGVSDKPNLESGSTKSEDVPLLILSQHQEASSKDTPCLISDIVPCLDVTGSLSEDRVLTSRTSDIAITCILASPVINDEMDKTLFTAGDKDVAGLQGSKALLKEENQLPGSKTEGQRMENVELSAGTNKADNGIPKAHFRIPADTEIPTAHFGIPADAFNQLQMPADTDIPMKMSSSNNNILVGDTNVVTASVPYQDVCEKTDEKTPVPGIAMESEAIKILTLEAQGKSFQSQQEMSSVPLPPSDNRQNEPTDICQEGSTKDGYGKPGEETRISGLALESEVTQTTTLITPEKNNKSQQVLQPVLPPIDNAQTVTPITSISPESKTKVYAENQIEFIKHDAIDYSSSIDAVVQNLQMANNDQLQELSIGGTVSLDIESVIDDPQMSAQNNNTFKLAPLLGDIEQGSSEETVGKFSYIDQAMDILSDKRSSVGENQQNIEVLKSLVGEQSSVFFPVLTAMSAEGLQPEKTELDKPMESQVNTTEYPPDEMNMNLESSKTAYPLVYNDQKTGSQTSKIDGRIAEVCEDKSQYAESVKSKSEFSESSHAHSVKAEEALNSQHHNALEEKHPQETHPEMRFEGVLHIRPDGEGAIISSAKEPTSIHTDDVGRFSANE</sequence>
<feature type="region of interest" description="Disordered" evidence="1">
    <location>
        <begin position="1348"/>
        <end position="1367"/>
    </location>
</feature>
<protein>
    <recommendedName>
        <fullName evidence="3">Transforming acidic coiled-coil-containing protein C-terminal domain-containing protein</fullName>
    </recommendedName>
</protein>
<evidence type="ECO:0008006" key="3">
    <source>
        <dbReference type="Google" id="ProtNLM"/>
    </source>
</evidence>
<reference evidence="2" key="1">
    <citation type="submission" date="2017-08" db="EMBL/GenBank/DDBJ databases">
        <title>Assembly of the North American Bullfrog Genome.</title>
        <authorList>
            <person name="Warren R.L."/>
            <person name="Vandervalk B.P."/>
            <person name="Kucuk E."/>
            <person name="Birol I."/>
            <person name="Helbing C."/>
            <person name="Pandoh P."/>
            <person name="Behsaz B."/>
            <person name="Mohamadi H."/>
            <person name="Chu J."/>
            <person name="Jackman S."/>
            <person name="Hammond S.A."/>
            <person name="Veldhoen N."/>
            <person name="Kirk H."/>
            <person name="Zhao Y."/>
            <person name="Coope R."/>
            <person name="Pleasance S."/>
            <person name="Moore R."/>
            <person name="Holt R."/>
        </authorList>
    </citation>
    <scope>NUCLEOTIDE SEQUENCE</scope>
    <source>
        <strain evidence="2">Bruno</strain>
        <tissue evidence="2">Liver</tissue>
    </source>
</reference>
<feature type="region of interest" description="Disordered" evidence="1">
    <location>
        <begin position="1464"/>
        <end position="1489"/>
    </location>
</feature>
<feature type="compositionally biased region" description="Basic and acidic residues" evidence="1">
    <location>
        <begin position="107"/>
        <end position="117"/>
    </location>
</feature>
<accession>A0A2G9P3C6</accession>
<dbReference type="OrthoDB" id="10255048at2759"/>